<dbReference type="eggNOG" id="ENOG5030K1A">
    <property type="taxonomic scope" value="Bacteria"/>
</dbReference>
<dbReference type="InterPro" id="IPR035992">
    <property type="entry name" value="Ricin_B-like_lectins"/>
</dbReference>
<dbReference type="PROSITE" id="PS50231">
    <property type="entry name" value="RICIN_B_LECTIN"/>
    <property type="match status" value="1"/>
</dbReference>
<evidence type="ECO:0000313" key="2">
    <source>
        <dbReference type="Proteomes" id="UP000002943"/>
    </source>
</evidence>
<comment type="caution">
    <text evidence="1">The sequence shown here is derived from an EMBL/GenBank/DDBJ whole genome shotgun (WGS) entry which is preliminary data.</text>
</comment>
<dbReference type="Pfam" id="PF11958">
    <property type="entry name" value="DUF3472"/>
    <property type="match status" value="1"/>
</dbReference>
<evidence type="ECO:0000313" key="1">
    <source>
        <dbReference type="EMBL" id="EFP94639.1"/>
    </source>
</evidence>
<organism evidence="1 2">
    <name type="scientific">Vibrio caribbeanicus ATCC BAA-2122</name>
    <dbReference type="NCBI Taxonomy" id="796620"/>
    <lineage>
        <taxon>Bacteria</taxon>
        <taxon>Pseudomonadati</taxon>
        <taxon>Pseudomonadota</taxon>
        <taxon>Gammaproteobacteria</taxon>
        <taxon>Vibrionales</taxon>
        <taxon>Vibrionaceae</taxon>
        <taxon>Vibrio</taxon>
    </lineage>
</organism>
<sequence length="400" mass="44261">MDIKRAVTFFGLALVSNDAAAKIVSGHEYSIESQYKLDIPAGSCLRTNSRNSNVAVDACDGPGYSTMKKWILVAKGDGTYQIKSHYKQDAGQGSCLRIDARNHVSVGDCNGAGYSTMKKWLVTEVGNGTYELKNKYNLDTSKPSMSCLRTSRQSKDATIGECYATGTGDYSTMRKWVIKDRTPITPGGMVSVNYKVKTTKQALTEISFPFTVHSAPDASGYYFAQQYSFINGSTGYIGIRPRPNGKSLAAFSIWGDSEIIDTQRCYYGADGEKGLSCSASHDLVHGRKYVMTISRDPANDRIYHGTVTDTVSGKMTPIGSYKTPRVWTLKSKYLGFIEYYKRISSCENVPYADVSFYPPLDENNIVGLITGYKHYGRCKDRVNFNTQVSNDTTRSFQTGR</sequence>
<keyword evidence="2" id="KW-1185">Reference proteome</keyword>
<name>E3BQQ3_9VIBR</name>
<dbReference type="AlphaFoldDB" id="E3BQQ3"/>
<protein>
    <submittedName>
        <fullName evidence="1">Uncharacterized protein</fullName>
    </submittedName>
</protein>
<accession>E3BQQ3</accession>
<dbReference type="Gene3D" id="2.80.10.50">
    <property type="match status" value="1"/>
</dbReference>
<dbReference type="EMBL" id="AEIU01000125">
    <property type="protein sequence ID" value="EFP94639.1"/>
    <property type="molecule type" value="Genomic_DNA"/>
</dbReference>
<proteinExistence type="predicted"/>
<dbReference type="SUPFAM" id="SSF50370">
    <property type="entry name" value="Ricin B-like lectins"/>
    <property type="match status" value="1"/>
</dbReference>
<gene>
    <name evidence="1" type="ORF">VIBC2010_16479</name>
</gene>
<dbReference type="Proteomes" id="UP000002943">
    <property type="component" value="Unassembled WGS sequence"/>
</dbReference>
<dbReference type="STRING" id="796620.VIBC2010_16479"/>
<reference evidence="1 2" key="1">
    <citation type="journal article" date="2012" name="Int. J. Syst. Evol. Microbiol.">
        <title>Vibrio caribbeanicus sp. nov., isolated from the marine sponge Scleritoderma cyanea.</title>
        <authorList>
            <person name="Hoffmann M."/>
            <person name="Monday S.R."/>
            <person name="Allard M.W."/>
            <person name="Strain E.A."/>
            <person name="Whittaker P."/>
            <person name="Naum M."/>
            <person name="McCarthy P.J."/>
            <person name="Lopez J.V."/>
            <person name="Fischer M."/>
            <person name="Brown E.W."/>
        </authorList>
    </citation>
    <scope>NUCLEOTIDE SEQUENCE [LARGE SCALE GENOMIC DNA]</scope>
    <source>
        <strain evidence="1 2">ATCC BAA-2122</strain>
    </source>
</reference>
<dbReference type="CDD" id="cd00161">
    <property type="entry name" value="beta-trefoil_Ricin-like"/>
    <property type="match status" value="1"/>
</dbReference>
<dbReference type="InterPro" id="IPR021862">
    <property type="entry name" value="DUF3472"/>
</dbReference>